<protein>
    <submittedName>
        <fullName evidence="1">Uncharacterized protein</fullName>
    </submittedName>
</protein>
<evidence type="ECO:0000313" key="2">
    <source>
        <dbReference type="Proteomes" id="UP001143910"/>
    </source>
</evidence>
<dbReference type="EMBL" id="JANJQO010001421">
    <property type="protein sequence ID" value="KAJ2971034.1"/>
    <property type="molecule type" value="Genomic_DNA"/>
</dbReference>
<evidence type="ECO:0000313" key="1">
    <source>
        <dbReference type="EMBL" id="KAJ2971034.1"/>
    </source>
</evidence>
<dbReference type="Proteomes" id="UP001143910">
    <property type="component" value="Unassembled WGS sequence"/>
</dbReference>
<organism evidence="1 2">
    <name type="scientific">Zarea fungicola</name>
    <dbReference type="NCBI Taxonomy" id="93591"/>
    <lineage>
        <taxon>Eukaryota</taxon>
        <taxon>Fungi</taxon>
        <taxon>Dikarya</taxon>
        <taxon>Ascomycota</taxon>
        <taxon>Pezizomycotina</taxon>
        <taxon>Sordariomycetes</taxon>
        <taxon>Hypocreomycetidae</taxon>
        <taxon>Hypocreales</taxon>
        <taxon>Cordycipitaceae</taxon>
        <taxon>Zarea</taxon>
    </lineage>
</organism>
<sequence>MVYADFVFPYLFPYYQPPILAGGRGWVLDVLLHRSRAIYYTAIALSSWFFGVLLAGGEEQHASCTARMESQLQHQMEISLKELQKNVIAINAKKNCFDIREGLAVMQSVIQMLIFEVTTANKENWKLHLEAAIALFTKILPDPSQFTEKLHGLYTESWPPPQMGIRRPWSTDQAALRFFGANLLFIDIMSSITLSRRPRLAQYHESIFPSRPKNTLSAQPQPAGPLLMEEFFGLQNLVIQLLGDVATLDAYKKEQKAAGTLHTSELASRGQALSKIIETNLSGLESMDYTQSEVDRAISVIRDPLSSLNPAALGCPNFIIQNLIWWHAASIYLNTVLYGWQPANPKICRSVSKVTELLVGVPHGRTMQAMAWPFCIAGCLAPPQDHDKYRNMISRLGPLQVFGTVQEAKQIMELTWASKDRLGESWDIAKCLNSLGHSSLLI</sequence>
<comment type="caution">
    <text evidence="1">The sequence shown here is derived from an EMBL/GenBank/DDBJ whole genome shotgun (WGS) entry which is preliminary data.</text>
</comment>
<proteinExistence type="predicted"/>
<gene>
    <name evidence="1" type="ORF">NQ176_g7892</name>
</gene>
<name>A0ACC1MXS8_9HYPO</name>
<reference evidence="1" key="1">
    <citation type="submission" date="2022-08" db="EMBL/GenBank/DDBJ databases">
        <title>Genome Sequence of Lecanicillium fungicola.</title>
        <authorList>
            <person name="Buettner E."/>
        </authorList>
    </citation>
    <scope>NUCLEOTIDE SEQUENCE</scope>
    <source>
        <strain evidence="1">Babe33</strain>
    </source>
</reference>
<keyword evidence="2" id="KW-1185">Reference proteome</keyword>
<accession>A0ACC1MXS8</accession>